<evidence type="ECO:0000256" key="4">
    <source>
        <dbReference type="ARBA" id="ARBA00022679"/>
    </source>
</evidence>
<proteinExistence type="predicted"/>
<comment type="caution">
    <text evidence="12">The sequence shown here is derived from an EMBL/GenBank/DDBJ whole genome shotgun (WGS) entry which is preliminary data.</text>
</comment>
<dbReference type="GO" id="GO:0004674">
    <property type="term" value="F:protein serine/threonine kinase activity"/>
    <property type="evidence" value="ECO:0007669"/>
    <property type="project" value="UniProtKB-KW"/>
</dbReference>
<dbReference type="AlphaFoldDB" id="A0AAV8GKT2"/>
<name>A0AAV8GKT2_9POAL</name>
<dbReference type="PROSITE" id="PS00107">
    <property type="entry name" value="PROTEIN_KINASE_ATP"/>
    <property type="match status" value="1"/>
</dbReference>
<dbReference type="PANTHER" id="PTHR45631">
    <property type="entry name" value="OS07G0107800 PROTEIN-RELATED"/>
    <property type="match status" value="1"/>
</dbReference>
<evidence type="ECO:0000256" key="7">
    <source>
        <dbReference type="ARBA" id="ARBA00022840"/>
    </source>
</evidence>
<evidence type="ECO:0000313" key="12">
    <source>
        <dbReference type="EMBL" id="KAJ4806263.1"/>
    </source>
</evidence>
<dbReference type="Gene3D" id="1.10.510.10">
    <property type="entry name" value="Transferase(Phosphotransferase) domain 1"/>
    <property type="match status" value="1"/>
</dbReference>
<evidence type="ECO:0000256" key="10">
    <source>
        <dbReference type="SAM" id="Phobius"/>
    </source>
</evidence>
<evidence type="ECO:0000256" key="8">
    <source>
        <dbReference type="ARBA" id="ARBA00023170"/>
    </source>
</evidence>
<keyword evidence="10" id="KW-1133">Transmembrane helix</keyword>
<dbReference type="Gene3D" id="3.30.200.20">
    <property type="entry name" value="Phosphorylase Kinase, domain 1"/>
    <property type="match status" value="1"/>
</dbReference>
<dbReference type="GO" id="GO:0016020">
    <property type="term" value="C:membrane"/>
    <property type="evidence" value="ECO:0007669"/>
    <property type="project" value="UniProtKB-SubCell"/>
</dbReference>
<evidence type="ECO:0000256" key="9">
    <source>
        <dbReference type="PROSITE-ProRule" id="PRU10141"/>
    </source>
</evidence>
<dbReference type="InterPro" id="IPR000719">
    <property type="entry name" value="Prot_kinase_dom"/>
</dbReference>
<dbReference type="InterPro" id="IPR011009">
    <property type="entry name" value="Kinase-like_dom_sf"/>
</dbReference>
<keyword evidence="2" id="KW-0723">Serine/threonine-protein kinase</keyword>
<feature type="transmembrane region" description="Helical" evidence="10">
    <location>
        <begin position="202"/>
        <end position="226"/>
    </location>
</feature>
<dbReference type="SMART" id="SM00220">
    <property type="entry name" value="S_TKc"/>
    <property type="match status" value="1"/>
</dbReference>
<sequence>MQTAATTSSTLQPLIMNWTGDSTSKYYYLLHFAEIQATSTTSRREFNISARGYLMAKGYNPDRSSDWWGIWDTGVADYSVALQATSNATFPPLMNAIELYKLIPVGGTTNESDVAAINSIATDHKIKKGWSGDPCLPSDFKWTGIDCTNSSGTMRITGLDIRGNGKLNTTLPSGLQNKVQDGSLIYRYDIPSPPRPAPKKNVIIIAIAVAVPLLVIAAAIVTVFWLKRSKYNQSVAPKPHYELSPIADDPGRAHANIPQSKGAGQINLPKFEKRQFSYYDIKRITDGFKKSIGTGGYGNVYLGLLENGFQVAVKTRSHTSAQGEKEFLAEAENLTRVHHRNLVSLLGYCIDKNCMALVYEYMQEGNLYDKLKDNASPLDWKQRLRIAYGSALGLEYLHTACNPPLIHRDVKTSNILLNANLEAKIADFGLSKAFNHDAKSPLSTRVVGTLGYLDPEYYTSHQLSEKSDVFSFGVVLLEIITGRPPIITGIEGGNLVEWVHRKLSVGDIKSIVDPRMHDKYDVNSVWKVTELACKCTEYASSRRPTMTVVAAELKESLDLELSTEGMHDENAIELVTDVSQDALSEMAYMVRMTNQGPAVR</sequence>
<keyword evidence="13" id="KW-1185">Reference proteome</keyword>
<dbReference type="InterPro" id="IPR008271">
    <property type="entry name" value="Ser/Thr_kinase_AS"/>
</dbReference>
<comment type="subcellular location">
    <subcellularLocation>
        <location evidence="1">Membrane</location>
        <topology evidence="1">Single-pass membrane protein</topology>
    </subcellularLocation>
</comment>
<keyword evidence="4" id="KW-0808">Transferase</keyword>
<evidence type="ECO:0000256" key="2">
    <source>
        <dbReference type="ARBA" id="ARBA00022527"/>
    </source>
</evidence>
<keyword evidence="10" id="KW-0812">Transmembrane</keyword>
<dbReference type="CDD" id="cd14066">
    <property type="entry name" value="STKc_IRAK"/>
    <property type="match status" value="1"/>
</dbReference>
<keyword evidence="3" id="KW-0597">Phosphoprotein</keyword>
<reference evidence="12" key="1">
    <citation type="submission" date="2022-08" db="EMBL/GenBank/DDBJ databases">
        <authorList>
            <person name="Marques A."/>
        </authorList>
    </citation>
    <scope>NUCLEOTIDE SEQUENCE</scope>
    <source>
        <strain evidence="12">RhyPub2mFocal</strain>
        <tissue evidence="12">Leaves</tissue>
    </source>
</reference>
<evidence type="ECO:0000256" key="5">
    <source>
        <dbReference type="ARBA" id="ARBA00022741"/>
    </source>
</evidence>
<feature type="domain" description="Protein kinase" evidence="11">
    <location>
        <begin position="286"/>
        <end position="557"/>
    </location>
</feature>
<dbReference type="Proteomes" id="UP001140206">
    <property type="component" value="Chromosome 1"/>
</dbReference>
<dbReference type="PROSITE" id="PS50011">
    <property type="entry name" value="PROTEIN_KINASE_DOM"/>
    <property type="match status" value="1"/>
</dbReference>
<keyword evidence="6 12" id="KW-0418">Kinase</keyword>
<evidence type="ECO:0000256" key="6">
    <source>
        <dbReference type="ARBA" id="ARBA00022777"/>
    </source>
</evidence>
<dbReference type="PANTHER" id="PTHR45631:SF8">
    <property type="entry name" value="OS12G0567500 PROTEIN"/>
    <property type="match status" value="1"/>
</dbReference>
<keyword evidence="5 9" id="KW-0547">Nucleotide-binding</keyword>
<keyword evidence="7 9" id="KW-0067">ATP-binding</keyword>
<protein>
    <submittedName>
        <fullName evidence="12">Leucine-rich repeat protein kinase family protein</fullName>
    </submittedName>
</protein>
<dbReference type="FunFam" id="3.30.200.20:FF:000178">
    <property type="entry name" value="serine/threonine-protein kinase PBS1-like"/>
    <property type="match status" value="1"/>
</dbReference>
<accession>A0AAV8GKT2</accession>
<evidence type="ECO:0000313" key="13">
    <source>
        <dbReference type="Proteomes" id="UP001140206"/>
    </source>
</evidence>
<dbReference type="InterPro" id="IPR017441">
    <property type="entry name" value="Protein_kinase_ATP_BS"/>
</dbReference>
<dbReference type="FunFam" id="1.10.510.10:FF:000146">
    <property type="entry name" value="LRR receptor-like serine/threonine-protein kinase IOS1"/>
    <property type="match status" value="1"/>
</dbReference>
<dbReference type="PROSITE" id="PS00108">
    <property type="entry name" value="PROTEIN_KINASE_ST"/>
    <property type="match status" value="1"/>
</dbReference>
<evidence type="ECO:0000259" key="11">
    <source>
        <dbReference type="PROSITE" id="PS50011"/>
    </source>
</evidence>
<keyword evidence="10" id="KW-0472">Membrane</keyword>
<evidence type="ECO:0000256" key="3">
    <source>
        <dbReference type="ARBA" id="ARBA00022553"/>
    </source>
</evidence>
<gene>
    <name evidence="12" type="ORF">LUZ62_018829</name>
</gene>
<organism evidence="12 13">
    <name type="scientific">Rhynchospora pubera</name>
    <dbReference type="NCBI Taxonomy" id="906938"/>
    <lineage>
        <taxon>Eukaryota</taxon>
        <taxon>Viridiplantae</taxon>
        <taxon>Streptophyta</taxon>
        <taxon>Embryophyta</taxon>
        <taxon>Tracheophyta</taxon>
        <taxon>Spermatophyta</taxon>
        <taxon>Magnoliopsida</taxon>
        <taxon>Liliopsida</taxon>
        <taxon>Poales</taxon>
        <taxon>Cyperaceae</taxon>
        <taxon>Cyperoideae</taxon>
        <taxon>Rhynchosporeae</taxon>
        <taxon>Rhynchospora</taxon>
    </lineage>
</organism>
<keyword evidence="8" id="KW-0675">Receptor</keyword>
<evidence type="ECO:0000256" key="1">
    <source>
        <dbReference type="ARBA" id="ARBA00004167"/>
    </source>
</evidence>
<dbReference type="Pfam" id="PF12819">
    <property type="entry name" value="Malectin_like"/>
    <property type="match status" value="1"/>
</dbReference>
<dbReference type="SUPFAM" id="SSF56112">
    <property type="entry name" value="Protein kinase-like (PK-like)"/>
    <property type="match status" value="1"/>
</dbReference>
<dbReference type="Pfam" id="PF07714">
    <property type="entry name" value="PK_Tyr_Ser-Thr"/>
    <property type="match status" value="1"/>
</dbReference>
<dbReference type="InterPro" id="IPR001245">
    <property type="entry name" value="Ser-Thr/Tyr_kinase_cat_dom"/>
</dbReference>
<dbReference type="EMBL" id="JAMFTS010000001">
    <property type="protein sequence ID" value="KAJ4806263.1"/>
    <property type="molecule type" value="Genomic_DNA"/>
</dbReference>
<dbReference type="InterPro" id="IPR024788">
    <property type="entry name" value="Malectin-like_Carb-bd_dom"/>
</dbReference>
<dbReference type="GO" id="GO:0005524">
    <property type="term" value="F:ATP binding"/>
    <property type="evidence" value="ECO:0007669"/>
    <property type="project" value="UniProtKB-UniRule"/>
</dbReference>
<feature type="binding site" evidence="9">
    <location>
        <position position="314"/>
    </location>
    <ligand>
        <name>ATP</name>
        <dbReference type="ChEBI" id="CHEBI:30616"/>
    </ligand>
</feature>